<keyword evidence="2" id="KW-1015">Disulfide bond</keyword>
<accession>A0A507B312</accession>
<dbReference type="SMART" id="SM01110">
    <property type="entry name" value="Cutinase"/>
    <property type="match status" value="1"/>
</dbReference>
<dbReference type="InParanoid" id="A0A507B312"/>
<gene>
    <name evidence="4" type="ORF">E0L32_001116</name>
</gene>
<organism evidence="4 5">
    <name type="scientific">Thyridium curvatum</name>
    <dbReference type="NCBI Taxonomy" id="1093900"/>
    <lineage>
        <taxon>Eukaryota</taxon>
        <taxon>Fungi</taxon>
        <taxon>Dikarya</taxon>
        <taxon>Ascomycota</taxon>
        <taxon>Pezizomycotina</taxon>
        <taxon>Sordariomycetes</taxon>
        <taxon>Sordariomycetidae</taxon>
        <taxon>Thyridiales</taxon>
        <taxon>Thyridiaceae</taxon>
        <taxon>Thyridium</taxon>
    </lineage>
</organism>
<evidence type="ECO:0000256" key="3">
    <source>
        <dbReference type="SAM" id="SignalP"/>
    </source>
</evidence>
<evidence type="ECO:0000256" key="1">
    <source>
        <dbReference type="ARBA" id="ARBA00022801"/>
    </source>
</evidence>
<protein>
    <recommendedName>
        <fullName evidence="6">Cutinase</fullName>
    </recommendedName>
</protein>
<dbReference type="GeneID" id="41968563"/>
<evidence type="ECO:0000313" key="5">
    <source>
        <dbReference type="Proteomes" id="UP000319257"/>
    </source>
</evidence>
<dbReference type="Gene3D" id="3.40.50.1820">
    <property type="entry name" value="alpha/beta hydrolase"/>
    <property type="match status" value="1"/>
</dbReference>
<proteinExistence type="predicted"/>
<dbReference type="OrthoDB" id="2586582at2759"/>
<dbReference type="Proteomes" id="UP000319257">
    <property type="component" value="Unassembled WGS sequence"/>
</dbReference>
<feature type="signal peptide" evidence="3">
    <location>
        <begin position="1"/>
        <end position="18"/>
    </location>
</feature>
<comment type="caution">
    <text evidence="4">The sequence shown here is derived from an EMBL/GenBank/DDBJ whole genome shotgun (WGS) entry which is preliminary data.</text>
</comment>
<evidence type="ECO:0000256" key="2">
    <source>
        <dbReference type="ARBA" id="ARBA00023157"/>
    </source>
</evidence>
<dbReference type="AlphaFoldDB" id="A0A507B312"/>
<keyword evidence="1" id="KW-0378">Hydrolase</keyword>
<dbReference type="STRING" id="1093900.A0A507B312"/>
<sequence>MLTNLLLPALLLLAGVDASPVELDERQQAPCQSVQVFIARGSTEPYPGRQGALANAICRNNPSCGYQDIVYPATFENYCSSVQAGVVSGAALITAYAARCPNSKLVLTGYSQGAHLVGDILGGGGGNLGSCTQATSSGLNPATSPGNKIAAALLFGDVRHTANQAYNTATGASRNGNWPRSGAQLASLNRFSSVLRSWCLVGDPACAGGTDPNAHTSYFNVFTNEAAAWVQTKL</sequence>
<dbReference type="SUPFAM" id="SSF53474">
    <property type="entry name" value="alpha/beta-Hydrolases"/>
    <property type="match status" value="1"/>
</dbReference>
<reference evidence="4 5" key="1">
    <citation type="submission" date="2019-06" db="EMBL/GenBank/DDBJ databases">
        <title>Draft genome sequence of the filamentous fungus Phialemoniopsis curvata isolated from diesel fuel.</title>
        <authorList>
            <person name="Varaljay V.A."/>
            <person name="Lyon W.J."/>
            <person name="Crouch A.L."/>
            <person name="Drake C.E."/>
            <person name="Hollomon J.M."/>
            <person name="Nadeau L.J."/>
            <person name="Nunn H.S."/>
            <person name="Stevenson B.S."/>
            <person name="Bojanowski C.L."/>
            <person name="Crookes-Goodson W.J."/>
        </authorList>
    </citation>
    <scope>NUCLEOTIDE SEQUENCE [LARGE SCALE GENOMIC DNA]</scope>
    <source>
        <strain evidence="4 5">D216</strain>
    </source>
</reference>
<dbReference type="PANTHER" id="PTHR33630">
    <property type="entry name" value="CUTINASE RV1984C-RELATED-RELATED"/>
    <property type="match status" value="1"/>
</dbReference>
<dbReference type="InterPro" id="IPR000675">
    <property type="entry name" value="Cutinase/axe"/>
</dbReference>
<feature type="chain" id="PRO_5021194251" description="Cutinase" evidence="3">
    <location>
        <begin position="19"/>
        <end position="234"/>
    </location>
</feature>
<evidence type="ECO:0008006" key="6">
    <source>
        <dbReference type="Google" id="ProtNLM"/>
    </source>
</evidence>
<dbReference type="EMBL" id="SKBQ01000004">
    <property type="protein sequence ID" value="TPX11298.1"/>
    <property type="molecule type" value="Genomic_DNA"/>
</dbReference>
<dbReference type="RefSeq" id="XP_030993009.1">
    <property type="nucleotide sequence ID" value="XM_031133906.1"/>
</dbReference>
<dbReference type="PANTHER" id="PTHR33630:SF13">
    <property type="entry name" value="ACETYLXYLAN ESTERASE"/>
    <property type="match status" value="1"/>
</dbReference>
<name>A0A507B312_9PEZI</name>
<evidence type="ECO:0000313" key="4">
    <source>
        <dbReference type="EMBL" id="TPX11298.1"/>
    </source>
</evidence>
<dbReference type="Pfam" id="PF01083">
    <property type="entry name" value="Cutinase"/>
    <property type="match status" value="1"/>
</dbReference>
<keyword evidence="5" id="KW-1185">Reference proteome</keyword>
<dbReference type="GO" id="GO:0052689">
    <property type="term" value="F:carboxylic ester hydrolase activity"/>
    <property type="evidence" value="ECO:0007669"/>
    <property type="project" value="UniProtKB-ARBA"/>
</dbReference>
<keyword evidence="3" id="KW-0732">Signal</keyword>
<dbReference type="InterPro" id="IPR029058">
    <property type="entry name" value="AB_hydrolase_fold"/>
</dbReference>